<comment type="caution">
    <text evidence="2">The sequence shown here is derived from an EMBL/GenBank/DDBJ whole genome shotgun (WGS) entry which is preliminary data.</text>
</comment>
<dbReference type="InterPro" id="IPR036366">
    <property type="entry name" value="PGBDSf"/>
</dbReference>
<proteinExistence type="predicted"/>
<sequence>MVYAQIKPRPSVHAIEVTIKDSSNKIRVTPAQLKRGYQQVETREGVITYKIEPATFKQVTEEVMIKPEVTKVEVLPALYEKKTERIKIQDRQTVLEPCQAAGSRYAKGTSVSAFCAKEIPAQYKTVEVEELVRGERTMTYTEPAEYKTVTRWVVDQPARAIEVQEQAEIEQLMVQHIVRDTQIFEDQTPAQTKALSVTEYEGEPQIVVRRAVCDNELSRDLVIQVQKKLAQAGYNPGPIDGLVGKRTIASLADYQLQHRLAIGAFTYETLEEMGIQP</sequence>
<keyword evidence="3" id="KW-1185">Reference proteome</keyword>
<dbReference type="SUPFAM" id="SSF47090">
    <property type="entry name" value="PGBD-like"/>
    <property type="match status" value="1"/>
</dbReference>
<evidence type="ECO:0000313" key="2">
    <source>
        <dbReference type="EMBL" id="MDY7219515.1"/>
    </source>
</evidence>
<dbReference type="Pfam" id="PF01471">
    <property type="entry name" value="PG_binding_1"/>
    <property type="match status" value="1"/>
</dbReference>
<evidence type="ECO:0000259" key="1">
    <source>
        <dbReference type="Pfam" id="PF01471"/>
    </source>
</evidence>
<dbReference type="EMBL" id="JAXIVU010000009">
    <property type="protein sequence ID" value="MDY7219515.1"/>
    <property type="molecule type" value="Genomic_DNA"/>
</dbReference>
<reference evidence="2 3" key="1">
    <citation type="submission" date="2023-12" db="EMBL/GenBank/DDBJ databases">
        <title>Denitrificimonas halotolerans sp. nov.,a novel species isolated from landfill leachate.</title>
        <authorList>
            <person name="Wang S."/>
        </authorList>
    </citation>
    <scope>NUCLEOTIDE SEQUENCE [LARGE SCALE GENOMIC DNA]</scope>
    <source>
        <strain evidence="2 3">JX-1</strain>
    </source>
</reference>
<dbReference type="Gene3D" id="1.10.101.10">
    <property type="entry name" value="PGBD-like superfamily/PGBD"/>
    <property type="match status" value="1"/>
</dbReference>
<dbReference type="RefSeq" id="WP_321553605.1">
    <property type="nucleotide sequence ID" value="NZ_JAXIVU010000009.1"/>
</dbReference>
<organism evidence="2 3">
    <name type="scientific">Denitrificimonas halotolerans</name>
    <dbReference type="NCBI Taxonomy" id="3098930"/>
    <lineage>
        <taxon>Bacteria</taxon>
        <taxon>Pseudomonadati</taxon>
        <taxon>Pseudomonadota</taxon>
        <taxon>Gammaproteobacteria</taxon>
        <taxon>Pseudomonadales</taxon>
        <taxon>Pseudomonadaceae</taxon>
        <taxon>Denitrificimonas</taxon>
    </lineage>
</organism>
<evidence type="ECO:0000313" key="3">
    <source>
        <dbReference type="Proteomes" id="UP001294570"/>
    </source>
</evidence>
<accession>A0ABU5GR99</accession>
<protein>
    <submittedName>
        <fullName evidence="2">Peptidoglycan-binding domain-containing protein</fullName>
    </submittedName>
</protein>
<feature type="domain" description="Peptidoglycan binding-like" evidence="1">
    <location>
        <begin position="219"/>
        <end position="271"/>
    </location>
</feature>
<dbReference type="InterPro" id="IPR036365">
    <property type="entry name" value="PGBD-like_sf"/>
</dbReference>
<gene>
    <name evidence="2" type="ORF">TOI97_08050</name>
</gene>
<name>A0ABU5GR99_9GAMM</name>
<dbReference type="InterPro" id="IPR002477">
    <property type="entry name" value="Peptidoglycan-bd-like"/>
</dbReference>
<dbReference type="Proteomes" id="UP001294570">
    <property type="component" value="Unassembled WGS sequence"/>
</dbReference>